<reference evidence="1" key="2">
    <citation type="journal article" date="2022" name="New Phytol.">
        <title>Evolutionary transition to the ectomycorrhizal habit in the genomes of a hyperdiverse lineage of mushroom-forming fungi.</title>
        <authorList>
            <person name="Looney B."/>
            <person name="Miyauchi S."/>
            <person name="Morin E."/>
            <person name="Drula E."/>
            <person name="Courty P.E."/>
            <person name="Kohler A."/>
            <person name="Kuo A."/>
            <person name="LaButti K."/>
            <person name="Pangilinan J."/>
            <person name="Lipzen A."/>
            <person name="Riley R."/>
            <person name="Andreopoulos W."/>
            <person name="He G."/>
            <person name="Johnson J."/>
            <person name="Nolan M."/>
            <person name="Tritt A."/>
            <person name="Barry K.W."/>
            <person name="Grigoriev I.V."/>
            <person name="Nagy L.G."/>
            <person name="Hibbett D."/>
            <person name="Henrissat B."/>
            <person name="Matheny P.B."/>
            <person name="Labbe J."/>
            <person name="Martin F.M."/>
        </authorList>
    </citation>
    <scope>NUCLEOTIDE SEQUENCE</scope>
    <source>
        <strain evidence="1">HHB10654</strain>
    </source>
</reference>
<proteinExistence type="predicted"/>
<accession>A0ACB8SKD4</accession>
<keyword evidence="2" id="KW-1185">Reference proteome</keyword>
<dbReference type="EMBL" id="MU277265">
    <property type="protein sequence ID" value="KAI0056385.1"/>
    <property type="molecule type" value="Genomic_DNA"/>
</dbReference>
<sequence>SYDPGQDPEEKRVLRKNYRALMDTEGAHATNASGFTAKQLLDKVHVADTLFDPGADVSAPQQATLDSAFLLTASNVSAARARSMKTAGGGFDVDDFISKLITYMGGRRGELLHQGSDTEDEDEDTGLDWEKIGRKAMANSRRVPTTDFMLGPMSIEHKKRNVGKRAKLEKNKADERKPQELREDDIVRSENEPTKRVLTIKDILAKQDGPVNLFKFIINPFDFAQSVENLFHLSFLIQDGKCALGIEEGGNPVYVWFISPHLFWSHENTTVAIHEEPNDDDYEKGLKTQQFVLEFDMETWQKSIDVFKITQPMIPQRRKVVDTKGKWYA</sequence>
<evidence type="ECO:0000313" key="1">
    <source>
        <dbReference type="EMBL" id="KAI0056385.1"/>
    </source>
</evidence>
<evidence type="ECO:0000313" key="2">
    <source>
        <dbReference type="Proteomes" id="UP000814140"/>
    </source>
</evidence>
<name>A0ACB8SKD4_9AGAM</name>
<protein>
    <submittedName>
        <fullName evidence="1">Uncharacterized protein</fullName>
    </submittedName>
</protein>
<dbReference type="Proteomes" id="UP000814140">
    <property type="component" value="Unassembled WGS sequence"/>
</dbReference>
<reference evidence="1" key="1">
    <citation type="submission" date="2021-03" db="EMBL/GenBank/DDBJ databases">
        <authorList>
            <consortium name="DOE Joint Genome Institute"/>
            <person name="Ahrendt S."/>
            <person name="Looney B.P."/>
            <person name="Miyauchi S."/>
            <person name="Morin E."/>
            <person name="Drula E."/>
            <person name="Courty P.E."/>
            <person name="Chicoki N."/>
            <person name="Fauchery L."/>
            <person name="Kohler A."/>
            <person name="Kuo A."/>
            <person name="Labutti K."/>
            <person name="Pangilinan J."/>
            <person name="Lipzen A."/>
            <person name="Riley R."/>
            <person name="Andreopoulos W."/>
            <person name="He G."/>
            <person name="Johnson J."/>
            <person name="Barry K.W."/>
            <person name="Grigoriev I.V."/>
            <person name="Nagy L."/>
            <person name="Hibbett D."/>
            <person name="Henrissat B."/>
            <person name="Matheny P.B."/>
            <person name="Labbe J."/>
            <person name="Martin F."/>
        </authorList>
    </citation>
    <scope>NUCLEOTIDE SEQUENCE</scope>
    <source>
        <strain evidence="1">HHB10654</strain>
    </source>
</reference>
<comment type="caution">
    <text evidence="1">The sequence shown here is derived from an EMBL/GenBank/DDBJ whole genome shotgun (WGS) entry which is preliminary data.</text>
</comment>
<feature type="non-terminal residue" evidence="1">
    <location>
        <position position="1"/>
    </location>
</feature>
<organism evidence="1 2">
    <name type="scientific">Artomyces pyxidatus</name>
    <dbReference type="NCBI Taxonomy" id="48021"/>
    <lineage>
        <taxon>Eukaryota</taxon>
        <taxon>Fungi</taxon>
        <taxon>Dikarya</taxon>
        <taxon>Basidiomycota</taxon>
        <taxon>Agaricomycotina</taxon>
        <taxon>Agaricomycetes</taxon>
        <taxon>Russulales</taxon>
        <taxon>Auriscalpiaceae</taxon>
        <taxon>Artomyces</taxon>
    </lineage>
</organism>
<gene>
    <name evidence="1" type="ORF">BV25DRAFT_1814097</name>
</gene>